<sequence>MADTSKALIDLIKRQTDYTEKVIVEKLALHENNIESIILEYNGVYKLQKPVEKQVTTNQKIFKAIRDNMNEISLNKESKK</sequence>
<reference evidence="1" key="1">
    <citation type="journal article" date="2020" name="Nature">
        <title>Giant virus diversity and host interactions through global metagenomics.</title>
        <authorList>
            <person name="Schulz F."/>
            <person name="Roux S."/>
            <person name="Paez-Espino D."/>
            <person name="Jungbluth S."/>
            <person name="Walsh D.A."/>
            <person name="Denef V.J."/>
            <person name="McMahon K.D."/>
            <person name="Konstantinidis K.T."/>
            <person name="Eloe-Fadrosh E.A."/>
            <person name="Kyrpides N.C."/>
            <person name="Woyke T."/>
        </authorList>
    </citation>
    <scope>NUCLEOTIDE SEQUENCE</scope>
    <source>
        <strain evidence="1">GVMAG-S-ERX555907-102</strain>
    </source>
</reference>
<dbReference type="EMBL" id="MN741005">
    <property type="protein sequence ID" value="QHU22296.1"/>
    <property type="molecule type" value="Genomic_DNA"/>
</dbReference>
<dbReference type="AlphaFoldDB" id="A0A6C0KYT8"/>
<proteinExistence type="predicted"/>
<protein>
    <submittedName>
        <fullName evidence="1">Uncharacterized protein</fullName>
    </submittedName>
</protein>
<name>A0A6C0KYT8_9ZZZZ</name>
<accession>A0A6C0KYT8</accession>
<organism evidence="1">
    <name type="scientific">viral metagenome</name>
    <dbReference type="NCBI Taxonomy" id="1070528"/>
    <lineage>
        <taxon>unclassified sequences</taxon>
        <taxon>metagenomes</taxon>
        <taxon>organismal metagenomes</taxon>
    </lineage>
</organism>
<evidence type="ECO:0000313" key="1">
    <source>
        <dbReference type="EMBL" id="QHU22296.1"/>
    </source>
</evidence>